<dbReference type="Proteomes" id="UP001058003">
    <property type="component" value="Chromosome"/>
</dbReference>
<dbReference type="KEGG" id="daur:Daura_05045"/>
<dbReference type="InterPro" id="IPR022291">
    <property type="entry name" value="Bacteriocin_synth_cyclodeHase"/>
</dbReference>
<dbReference type="InterPro" id="IPR035985">
    <property type="entry name" value="Ubiquitin-activating_enz"/>
</dbReference>
<evidence type="ECO:0000313" key="2">
    <source>
        <dbReference type="Proteomes" id="UP001058003"/>
    </source>
</evidence>
<organism evidence="1 2">
    <name type="scientific">Dactylosporangium aurantiacum</name>
    <dbReference type="NCBI Taxonomy" id="35754"/>
    <lineage>
        <taxon>Bacteria</taxon>
        <taxon>Bacillati</taxon>
        <taxon>Actinomycetota</taxon>
        <taxon>Actinomycetes</taxon>
        <taxon>Micromonosporales</taxon>
        <taxon>Micromonosporaceae</taxon>
        <taxon>Dactylosporangium</taxon>
    </lineage>
</organism>
<gene>
    <name evidence="1" type="ORF">Daura_05045</name>
</gene>
<reference evidence="1" key="1">
    <citation type="submission" date="2021-04" db="EMBL/GenBank/DDBJ databases">
        <title>Dactylosporangium aurantiacum NRRL B-8018 full assembly.</title>
        <authorList>
            <person name="Hartkoorn R.C."/>
            <person name="Beaudoing E."/>
            <person name="Hot D."/>
        </authorList>
    </citation>
    <scope>NUCLEOTIDE SEQUENCE</scope>
    <source>
        <strain evidence="1">NRRL B-8018</strain>
    </source>
</reference>
<name>A0A9Q9IMD3_9ACTN</name>
<dbReference type="Gene3D" id="3.40.50.720">
    <property type="entry name" value="NAD(P)-binding Rossmann-like Domain"/>
    <property type="match status" value="1"/>
</dbReference>
<sequence>MTSRPLRSGAALTQQTAPMMTDSSLRCGPVMRPTLLPNLRRLWRDASTVQLGTDPAGAVVLHLRRPELARVLDLLDGAHTEPAVLAAGEALGLAEADVRGLVQALRDEGLVVGAHALVPVGLPERVHRRLSVEAAAIALRLRTAGPGRRGIPAEVLRRRYASRVVVAGDGPLLAPLAALLAASGVGHVDPVVDGVTGAGDVLVGGLRVDDVGVSRAVATGDAVTRFAPGADLSPARMDQVDLVVRVGDRHPAALGRRGLRLVGLPRLDLTVRLGTVVVGPLVRPAGSPCRACLELHRRDRDPVWPVLAAQLATAPPGDGEPCASATALAGVAFAADEVLAFLDGAAPRTEAAIVEIPRAGELRRREWVAHPRCDCRRRRRVAGTG</sequence>
<protein>
    <submittedName>
        <fullName evidence="1">TOMM leader peptide-binding protein</fullName>
    </submittedName>
</protein>
<dbReference type="AlphaFoldDB" id="A0A9Q9IMD3"/>
<dbReference type="OrthoDB" id="4426339at2"/>
<dbReference type="GO" id="GO:0008641">
    <property type="term" value="F:ubiquitin-like modifier activating enzyme activity"/>
    <property type="evidence" value="ECO:0007669"/>
    <property type="project" value="InterPro"/>
</dbReference>
<dbReference type="EMBL" id="CP073767">
    <property type="protein sequence ID" value="UWZ55590.1"/>
    <property type="molecule type" value="Genomic_DNA"/>
</dbReference>
<proteinExistence type="predicted"/>
<keyword evidence="2" id="KW-1185">Reference proteome</keyword>
<dbReference type="RefSeq" id="WP_156089391.1">
    <property type="nucleotide sequence ID" value="NZ_CP073767.1"/>
</dbReference>
<dbReference type="SUPFAM" id="SSF69572">
    <property type="entry name" value="Activating enzymes of the ubiquitin-like proteins"/>
    <property type="match status" value="1"/>
</dbReference>
<dbReference type="NCBIfam" id="TIGR03882">
    <property type="entry name" value="cyclo_dehyd_2"/>
    <property type="match status" value="1"/>
</dbReference>
<accession>A0A9Q9IMD3</accession>
<evidence type="ECO:0000313" key="1">
    <source>
        <dbReference type="EMBL" id="UWZ55590.1"/>
    </source>
</evidence>